<accession>A0ABS8BT54</accession>
<dbReference type="PANTHER" id="PTHR21427:SF19">
    <property type="entry name" value="UBIQUINONE BIOSYNTHESIS PROTEIN COQ9, MITOCHONDRIAL"/>
    <property type="match status" value="1"/>
</dbReference>
<sequence>MMYTDPAKRALLDAILPHVAFDGWSEDAFKAAIAASDVTPDRARSLCPRGATDLAVLFHVEGDRKMKEALAEADLADLRFRDRVARALRIRLDVTEDKEAVRRGTTLFALPHLAPEGAKLMWGTADAIWTALGDTSDDVNWYTKRATLSGVWASVVLYWLGDQSVDHTATDDFIDRRIDEVMQIEKLKAKVNANPLLKPLTGPLGRLAGMVRAPAARQDFKVPGMWRKAGPR</sequence>
<evidence type="ECO:0000256" key="2">
    <source>
        <dbReference type="ARBA" id="ARBA00010766"/>
    </source>
</evidence>
<protein>
    <submittedName>
        <fullName evidence="8">COQ9 family protein</fullName>
    </submittedName>
</protein>
<dbReference type="Pfam" id="PF08511">
    <property type="entry name" value="COQ9"/>
    <property type="match status" value="1"/>
</dbReference>
<evidence type="ECO:0000256" key="4">
    <source>
        <dbReference type="ARBA" id="ARBA00022946"/>
    </source>
</evidence>
<dbReference type="Gene3D" id="1.10.357.10">
    <property type="entry name" value="Tetracycline Repressor, domain 2"/>
    <property type="match status" value="1"/>
</dbReference>
<evidence type="ECO:0000259" key="7">
    <source>
        <dbReference type="Pfam" id="PF08511"/>
    </source>
</evidence>
<comment type="pathway">
    <text evidence="1">Cofactor biosynthesis; ubiquinone biosynthesis.</text>
</comment>
<name>A0ABS8BT54_9RHOB</name>
<evidence type="ECO:0000256" key="3">
    <source>
        <dbReference type="ARBA" id="ARBA00022688"/>
    </source>
</evidence>
<dbReference type="Proteomes" id="UP001138961">
    <property type="component" value="Unassembled WGS sequence"/>
</dbReference>
<proteinExistence type="inferred from homology"/>
<evidence type="ECO:0000256" key="6">
    <source>
        <dbReference type="ARBA" id="ARBA00058104"/>
    </source>
</evidence>
<keyword evidence="4" id="KW-0809">Transit peptide</keyword>
<organism evidence="8 9">
    <name type="scientific">Loktanella gaetbuli</name>
    <dbReference type="NCBI Taxonomy" id="2881335"/>
    <lineage>
        <taxon>Bacteria</taxon>
        <taxon>Pseudomonadati</taxon>
        <taxon>Pseudomonadota</taxon>
        <taxon>Alphaproteobacteria</taxon>
        <taxon>Rhodobacterales</taxon>
        <taxon>Roseobacteraceae</taxon>
        <taxon>Loktanella</taxon>
    </lineage>
</organism>
<reference evidence="8" key="1">
    <citation type="submission" date="2021-10" db="EMBL/GenBank/DDBJ databases">
        <title>Loktanella gaetbuli sp. nov., isolated from a tidal flat.</title>
        <authorList>
            <person name="Park S."/>
            <person name="Yoon J.-H."/>
        </authorList>
    </citation>
    <scope>NUCLEOTIDE SEQUENCE</scope>
    <source>
        <strain evidence="8">TSTF-M6</strain>
    </source>
</reference>
<evidence type="ECO:0000313" key="8">
    <source>
        <dbReference type="EMBL" id="MCB5198924.1"/>
    </source>
</evidence>
<feature type="domain" description="COQ9 C-terminal" evidence="7">
    <location>
        <begin position="114"/>
        <end position="185"/>
    </location>
</feature>
<comment type="similarity">
    <text evidence="2">Belongs to the COQ9 family.</text>
</comment>
<gene>
    <name evidence="8" type="ORF">LGQ03_06700</name>
</gene>
<comment type="caution">
    <text evidence="8">The sequence shown here is derived from an EMBL/GenBank/DDBJ whole genome shotgun (WGS) entry which is preliminary data.</text>
</comment>
<keyword evidence="5" id="KW-0446">Lipid-binding</keyword>
<dbReference type="InterPro" id="IPR012762">
    <property type="entry name" value="Ubiq_biosynth_COQ9"/>
</dbReference>
<dbReference type="PANTHER" id="PTHR21427">
    <property type="entry name" value="UBIQUINONE BIOSYNTHESIS PROTEIN COQ9, MITOCHONDRIAL"/>
    <property type="match status" value="1"/>
</dbReference>
<evidence type="ECO:0000256" key="5">
    <source>
        <dbReference type="ARBA" id="ARBA00023121"/>
    </source>
</evidence>
<evidence type="ECO:0000313" key="9">
    <source>
        <dbReference type="Proteomes" id="UP001138961"/>
    </source>
</evidence>
<dbReference type="NCBIfam" id="TIGR02396">
    <property type="entry name" value="diverge_rpsU"/>
    <property type="match status" value="1"/>
</dbReference>
<keyword evidence="9" id="KW-1185">Reference proteome</keyword>
<dbReference type="EMBL" id="JAJATZ010000003">
    <property type="protein sequence ID" value="MCB5198924.1"/>
    <property type="molecule type" value="Genomic_DNA"/>
</dbReference>
<comment type="function">
    <text evidence="6">Membrane-associated protein that warps the membrane surface to access and bind aromatic isoprenes with high specificity, including ubiquinone (CoQ) isoprene intermediates and presents them directly to COQ7, therefore facilitating the COQ7-mediated hydroxylase step. Participates in the biosynthesis of coenzyme Q, also named ubiquinone, an essential lipid-soluble electron transporter for aerobic cellular respiration.</text>
</comment>
<dbReference type="InterPro" id="IPR013718">
    <property type="entry name" value="COQ9_C"/>
</dbReference>
<keyword evidence="3" id="KW-0831">Ubiquinone biosynthesis</keyword>
<evidence type="ECO:0000256" key="1">
    <source>
        <dbReference type="ARBA" id="ARBA00004749"/>
    </source>
</evidence>